<dbReference type="PANTHER" id="PTHR24198:SF165">
    <property type="entry name" value="ANKYRIN REPEAT-CONTAINING PROTEIN-RELATED"/>
    <property type="match status" value="1"/>
</dbReference>
<keyword evidence="2 3" id="KW-0040">ANK repeat</keyword>
<comment type="caution">
    <text evidence="5">The sequence shown here is derived from an EMBL/GenBank/DDBJ whole genome shotgun (WGS) entry which is preliminary data.</text>
</comment>
<reference evidence="5" key="2">
    <citation type="submission" date="2023-06" db="EMBL/GenBank/DDBJ databases">
        <authorList>
            <consortium name="Lawrence Berkeley National Laboratory"/>
            <person name="Haridas S."/>
            <person name="Hensen N."/>
            <person name="Bonometti L."/>
            <person name="Westerberg I."/>
            <person name="Brannstrom I.O."/>
            <person name="Guillou S."/>
            <person name="Cros-Aarteil S."/>
            <person name="Calhoun S."/>
            <person name="Kuo A."/>
            <person name="Mondo S."/>
            <person name="Pangilinan J."/>
            <person name="Riley R."/>
            <person name="Labutti K."/>
            <person name="Andreopoulos B."/>
            <person name="Lipzen A."/>
            <person name="Chen C."/>
            <person name="Yanf M."/>
            <person name="Daum C."/>
            <person name="Ng V."/>
            <person name="Clum A."/>
            <person name="Steindorff A."/>
            <person name="Ohm R."/>
            <person name="Martin F."/>
            <person name="Silar P."/>
            <person name="Natvig D."/>
            <person name="Lalanne C."/>
            <person name="Gautier V."/>
            <person name="Ament-Velasquez S.L."/>
            <person name="Kruys A."/>
            <person name="Hutchinson M.I."/>
            <person name="Powell A.J."/>
            <person name="Barry K."/>
            <person name="Miller A.N."/>
            <person name="Grigoriev I.V."/>
            <person name="Debuchy R."/>
            <person name="Gladieux P."/>
            <person name="Thoren M.H."/>
            <person name="Johannesson H."/>
        </authorList>
    </citation>
    <scope>NUCLEOTIDE SEQUENCE</scope>
    <source>
        <strain evidence="5">CBS 118394</strain>
    </source>
</reference>
<dbReference type="EMBL" id="JAUEDM010000008">
    <property type="protein sequence ID" value="KAK3312803.1"/>
    <property type="molecule type" value="Genomic_DNA"/>
</dbReference>
<protein>
    <recommendedName>
        <fullName evidence="4">F-box domain-containing protein</fullName>
    </recommendedName>
</protein>
<dbReference type="InterPro" id="IPR001810">
    <property type="entry name" value="F-box_dom"/>
</dbReference>
<gene>
    <name evidence="5" type="ORF">B0H66DRAFT_631605</name>
</gene>
<dbReference type="Proteomes" id="UP001283341">
    <property type="component" value="Unassembled WGS sequence"/>
</dbReference>
<organism evidence="5 6">
    <name type="scientific">Apodospora peruviana</name>
    <dbReference type="NCBI Taxonomy" id="516989"/>
    <lineage>
        <taxon>Eukaryota</taxon>
        <taxon>Fungi</taxon>
        <taxon>Dikarya</taxon>
        <taxon>Ascomycota</taxon>
        <taxon>Pezizomycotina</taxon>
        <taxon>Sordariomycetes</taxon>
        <taxon>Sordariomycetidae</taxon>
        <taxon>Sordariales</taxon>
        <taxon>Lasiosphaeriaceae</taxon>
        <taxon>Apodospora</taxon>
    </lineage>
</organism>
<dbReference type="PROSITE" id="PS50181">
    <property type="entry name" value="FBOX"/>
    <property type="match status" value="1"/>
</dbReference>
<dbReference type="InterPro" id="IPR002110">
    <property type="entry name" value="Ankyrin_rpt"/>
</dbReference>
<proteinExistence type="predicted"/>
<reference evidence="5" key="1">
    <citation type="journal article" date="2023" name="Mol. Phylogenet. Evol.">
        <title>Genome-scale phylogeny and comparative genomics of the fungal order Sordariales.</title>
        <authorList>
            <person name="Hensen N."/>
            <person name="Bonometti L."/>
            <person name="Westerberg I."/>
            <person name="Brannstrom I.O."/>
            <person name="Guillou S."/>
            <person name="Cros-Aarteil S."/>
            <person name="Calhoun S."/>
            <person name="Haridas S."/>
            <person name="Kuo A."/>
            <person name="Mondo S."/>
            <person name="Pangilinan J."/>
            <person name="Riley R."/>
            <person name="LaButti K."/>
            <person name="Andreopoulos B."/>
            <person name="Lipzen A."/>
            <person name="Chen C."/>
            <person name="Yan M."/>
            <person name="Daum C."/>
            <person name="Ng V."/>
            <person name="Clum A."/>
            <person name="Steindorff A."/>
            <person name="Ohm R.A."/>
            <person name="Martin F."/>
            <person name="Silar P."/>
            <person name="Natvig D.O."/>
            <person name="Lalanne C."/>
            <person name="Gautier V."/>
            <person name="Ament-Velasquez S.L."/>
            <person name="Kruys A."/>
            <person name="Hutchinson M.I."/>
            <person name="Powell A.J."/>
            <person name="Barry K."/>
            <person name="Miller A.N."/>
            <person name="Grigoriev I.V."/>
            <person name="Debuchy R."/>
            <person name="Gladieux P."/>
            <person name="Hiltunen Thoren M."/>
            <person name="Johannesson H."/>
        </authorList>
    </citation>
    <scope>NUCLEOTIDE SEQUENCE</scope>
    <source>
        <strain evidence="5">CBS 118394</strain>
    </source>
</reference>
<keyword evidence="6" id="KW-1185">Reference proteome</keyword>
<feature type="repeat" description="ANK" evidence="3">
    <location>
        <begin position="411"/>
        <end position="444"/>
    </location>
</feature>
<dbReference type="Gene3D" id="1.25.40.20">
    <property type="entry name" value="Ankyrin repeat-containing domain"/>
    <property type="match status" value="2"/>
</dbReference>
<dbReference type="Pfam" id="PF12796">
    <property type="entry name" value="Ank_2"/>
    <property type="match status" value="1"/>
</dbReference>
<feature type="repeat" description="ANK" evidence="3">
    <location>
        <begin position="265"/>
        <end position="293"/>
    </location>
</feature>
<feature type="domain" description="F-box" evidence="4">
    <location>
        <begin position="96"/>
        <end position="141"/>
    </location>
</feature>
<dbReference type="Pfam" id="PF00023">
    <property type="entry name" value="Ank"/>
    <property type="match status" value="1"/>
</dbReference>
<evidence type="ECO:0000256" key="2">
    <source>
        <dbReference type="ARBA" id="ARBA00023043"/>
    </source>
</evidence>
<evidence type="ECO:0000256" key="3">
    <source>
        <dbReference type="PROSITE-ProRule" id="PRU00023"/>
    </source>
</evidence>
<evidence type="ECO:0000313" key="6">
    <source>
        <dbReference type="Proteomes" id="UP001283341"/>
    </source>
</evidence>
<dbReference type="InterPro" id="IPR036770">
    <property type="entry name" value="Ankyrin_rpt-contain_sf"/>
</dbReference>
<dbReference type="Pfam" id="PF12937">
    <property type="entry name" value="F-box-like"/>
    <property type="match status" value="1"/>
</dbReference>
<dbReference type="PROSITE" id="PS50088">
    <property type="entry name" value="ANK_REPEAT"/>
    <property type="match status" value="2"/>
</dbReference>
<evidence type="ECO:0000259" key="4">
    <source>
        <dbReference type="PROSITE" id="PS50181"/>
    </source>
</evidence>
<keyword evidence="1" id="KW-0677">Repeat</keyword>
<evidence type="ECO:0000256" key="1">
    <source>
        <dbReference type="ARBA" id="ARBA00022737"/>
    </source>
</evidence>
<name>A0AAE0HTU4_9PEZI</name>
<dbReference type="SMART" id="SM00248">
    <property type="entry name" value="ANK"/>
    <property type="match status" value="5"/>
</dbReference>
<sequence length="786" mass="88958">MCRYTTSIYACTSLGCPFAWPGYFHSTGAEFRCTLWQNEWQCRFCPFFEEDAEVIHWALCASCHAVWYDLCVAENPTSPSSQPNTVDITQEQPIKTRTLLSLPNETLYQIVDYLEEPDLASVVLLNRRLNAVADPVLYNRAGKDELKGKQVLLWAAEMGCHKTATNMLIRGVNPDSIYLSPILWSRLADVFKAQGRRGASGPKSDHHLDSEHKRDIVCRDYYQRDDRSLRWFNRRSEYSNRHLDYGPTLDGHSYYKSRIHWHWAAIHLAAHRGDNEMIAILLDHGADINALSVGLCDCALPNKSTSPYDNDENSVTPERGHPLWTPLHIAICSGHPSTVELLMFRKAPTLVGGIRPRNYNAEPGQTAKLTITAIHSAAMCDSSEICTLVTKSGTPKSKDAIKSLLSRTDHNGETALHYAAAAGHLNTVGKCLLRLGGKTLLCDHYESILKMLCRRYKCRNALILLDHRSLFFVKGAVEDFTPILEIICELHEVRRTPPASLRQQQDELYNPSPFSILNNFNSKRTFHEGLDDTRQARLEIAGRLIQLGAYPLVKSPDNNSNNGDYIPGAFQSAVKACFPEMVRFLASGEELGWPDNDARYHLMEALSNCRREGGLNNLKLLLEAIETPIVILQRPDHESDRLETIKALLEAFNPGVQVDFTPYQWHELFKSVARAKHDRTKGWNPMRVIKLLEPHTSVVLGVWKPNSGPQQLGGECLIDMLSCQYHNDEELVLWILEQCIAPSCKLRVRKKALLQQVENYQRHFSNHVSNAMALFLLKHSLHSSLH</sequence>
<dbReference type="PROSITE" id="PS50297">
    <property type="entry name" value="ANK_REP_REGION"/>
    <property type="match status" value="2"/>
</dbReference>
<dbReference type="PROSITE" id="PS51257">
    <property type="entry name" value="PROKAR_LIPOPROTEIN"/>
    <property type="match status" value="1"/>
</dbReference>
<accession>A0AAE0HTU4</accession>
<dbReference type="SUPFAM" id="SSF48403">
    <property type="entry name" value="Ankyrin repeat"/>
    <property type="match status" value="1"/>
</dbReference>
<dbReference type="AlphaFoldDB" id="A0AAE0HTU4"/>
<evidence type="ECO:0000313" key="5">
    <source>
        <dbReference type="EMBL" id="KAK3312803.1"/>
    </source>
</evidence>
<dbReference type="PANTHER" id="PTHR24198">
    <property type="entry name" value="ANKYRIN REPEAT AND PROTEIN KINASE DOMAIN-CONTAINING PROTEIN"/>
    <property type="match status" value="1"/>
</dbReference>